<dbReference type="Pfam" id="PF13483">
    <property type="entry name" value="Lactamase_B_3"/>
    <property type="match status" value="1"/>
</dbReference>
<evidence type="ECO:0000313" key="2">
    <source>
        <dbReference type="EMBL" id="MRX64615.1"/>
    </source>
</evidence>
<dbReference type="AlphaFoldDB" id="A0A6I2MQ07"/>
<organism evidence="2 3">
    <name type="scientific">Maribacter luteus</name>
    <dbReference type="NCBI Taxonomy" id="2594478"/>
    <lineage>
        <taxon>Bacteria</taxon>
        <taxon>Pseudomonadati</taxon>
        <taxon>Bacteroidota</taxon>
        <taxon>Flavobacteriia</taxon>
        <taxon>Flavobacteriales</taxon>
        <taxon>Flavobacteriaceae</taxon>
        <taxon>Maribacter</taxon>
    </lineage>
</organism>
<dbReference type="PANTHER" id="PTHR43546">
    <property type="entry name" value="UPF0173 METAL-DEPENDENT HYDROLASE MJ1163-RELATED"/>
    <property type="match status" value="1"/>
</dbReference>
<dbReference type="InterPro" id="IPR036866">
    <property type="entry name" value="RibonucZ/Hydroxyglut_hydro"/>
</dbReference>
<proteinExistence type="predicted"/>
<keyword evidence="3" id="KW-1185">Reference proteome</keyword>
<keyword evidence="2" id="KW-0378">Hydrolase</keyword>
<comment type="caution">
    <text evidence="2">The sequence shown here is derived from an EMBL/GenBank/DDBJ whole genome shotgun (WGS) entry which is preliminary data.</text>
</comment>
<dbReference type="PROSITE" id="PS51257">
    <property type="entry name" value="PROKAR_LIPOPROTEIN"/>
    <property type="match status" value="1"/>
</dbReference>
<feature type="region of interest" description="Disordered" evidence="1">
    <location>
        <begin position="22"/>
        <end position="52"/>
    </location>
</feature>
<dbReference type="InterPro" id="IPR050114">
    <property type="entry name" value="UPF0173_UPF0282_UlaG_hydrolase"/>
</dbReference>
<dbReference type="OrthoDB" id="9789133at2"/>
<reference evidence="2 3" key="1">
    <citation type="submission" date="2019-11" db="EMBL/GenBank/DDBJ databases">
        <title>Maribacter lutea sp. nov., a marine bacterium isolated from intertidal sand.</title>
        <authorList>
            <person name="Liu A."/>
        </authorList>
    </citation>
    <scope>NUCLEOTIDE SEQUENCE [LARGE SCALE GENOMIC DNA]</scope>
    <source>
        <strain evidence="2 3">RZ05</strain>
    </source>
</reference>
<accession>A0A6I2MQ07</accession>
<dbReference type="GO" id="GO:0016787">
    <property type="term" value="F:hydrolase activity"/>
    <property type="evidence" value="ECO:0007669"/>
    <property type="project" value="UniProtKB-KW"/>
</dbReference>
<sequence length="274" mass="30887">MKRFVILMTAICMIMVSCKDEKKSPENNASSPEAKATMEDMLLTPEGNPTSKTLKITPIEHATAVLDWNDITIYIDPVGGADAFKDQKEPDLILITDIHGDHLNVETLQALNTEKAKIIVPQAVADGLPEEFNPQIDVLNNGESKERYGIKIEAVPMYNLREEAKNFHEIGRGNGYILNMGDQRIYFSGDTEDIPEMRALKDIDIAFVCMNLPYTMTVESAADAVLEFKPKQVYPYHYRGKPDVSDVAKFKALVEKTDPNIEVIQLDWYPNQDY</sequence>
<dbReference type="RefSeq" id="WP_154366672.1">
    <property type="nucleotide sequence ID" value="NZ_WKJH01000008.1"/>
</dbReference>
<dbReference type="PANTHER" id="PTHR43546:SF3">
    <property type="entry name" value="UPF0173 METAL-DEPENDENT HYDROLASE MJ1163"/>
    <property type="match status" value="1"/>
</dbReference>
<name>A0A6I2MQ07_9FLAO</name>
<dbReference type="SUPFAM" id="SSF56281">
    <property type="entry name" value="Metallo-hydrolase/oxidoreductase"/>
    <property type="match status" value="1"/>
</dbReference>
<evidence type="ECO:0000313" key="3">
    <source>
        <dbReference type="Proteomes" id="UP000443153"/>
    </source>
</evidence>
<dbReference type="Proteomes" id="UP000443153">
    <property type="component" value="Unassembled WGS sequence"/>
</dbReference>
<protein>
    <submittedName>
        <fullName evidence="2">MBL fold metallo-hydrolase</fullName>
    </submittedName>
</protein>
<evidence type="ECO:0000256" key="1">
    <source>
        <dbReference type="SAM" id="MobiDB-lite"/>
    </source>
</evidence>
<dbReference type="Gene3D" id="3.60.15.10">
    <property type="entry name" value="Ribonuclease Z/Hydroxyacylglutathione hydrolase-like"/>
    <property type="match status" value="1"/>
</dbReference>
<dbReference type="EMBL" id="WKJH01000008">
    <property type="protein sequence ID" value="MRX64615.1"/>
    <property type="molecule type" value="Genomic_DNA"/>
</dbReference>
<gene>
    <name evidence="2" type="ORF">GJ691_10575</name>
</gene>